<evidence type="ECO:0000313" key="2">
    <source>
        <dbReference type="Proteomes" id="UP000308600"/>
    </source>
</evidence>
<proteinExistence type="predicted"/>
<gene>
    <name evidence="1" type="ORF">BDN72DRAFT_254604</name>
</gene>
<reference evidence="1 2" key="1">
    <citation type="journal article" date="2019" name="Nat. Ecol. Evol.">
        <title>Megaphylogeny resolves global patterns of mushroom evolution.</title>
        <authorList>
            <person name="Varga T."/>
            <person name="Krizsan K."/>
            <person name="Foldi C."/>
            <person name="Dima B."/>
            <person name="Sanchez-Garcia M."/>
            <person name="Sanchez-Ramirez S."/>
            <person name="Szollosi G.J."/>
            <person name="Szarkandi J.G."/>
            <person name="Papp V."/>
            <person name="Albert L."/>
            <person name="Andreopoulos W."/>
            <person name="Angelini C."/>
            <person name="Antonin V."/>
            <person name="Barry K.W."/>
            <person name="Bougher N.L."/>
            <person name="Buchanan P."/>
            <person name="Buyck B."/>
            <person name="Bense V."/>
            <person name="Catcheside P."/>
            <person name="Chovatia M."/>
            <person name="Cooper J."/>
            <person name="Damon W."/>
            <person name="Desjardin D."/>
            <person name="Finy P."/>
            <person name="Geml J."/>
            <person name="Haridas S."/>
            <person name="Hughes K."/>
            <person name="Justo A."/>
            <person name="Karasinski D."/>
            <person name="Kautmanova I."/>
            <person name="Kiss B."/>
            <person name="Kocsube S."/>
            <person name="Kotiranta H."/>
            <person name="LaButti K.M."/>
            <person name="Lechner B.E."/>
            <person name="Liimatainen K."/>
            <person name="Lipzen A."/>
            <person name="Lukacs Z."/>
            <person name="Mihaltcheva S."/>
            <person name="Morgado L.N."/>
            <person name="Niskanen T."/>
            <person name="Noordeloos M.E."/>
            <person name="Ohm R.A."/>
            <person name="Ortiz-Santana B."/>
            <person name="Ovrebo C."/>
            <person name="Racz N."/>
            <person name="Riley R."/>
            <person name="Savchenko A."/>
            <person name="Shiryaev A."/>
            <person name="Soop K."/>
            <person name="Spirin V."/>
            <person name="Szebenyi C."/>
            <person name="Tomsovsky M."/>
            <person name="Tulloss R.E."/>
            <person name="Uehling J."/>
            <person name="Grigoriev I.V."/>
            <person name="Vagvolgyi C."/>
            <person name="Papp T."/>
            <person name="Martin F.M."/>
            <person name="Miettinen O."/>
            <person name="Hibbett D.S."/>
            <person name="Nagy L.G."/>
        </authorList>
    </citation>
    <scope>NUCLEOTIDE SEQUENCE [LARGE SCALE GENOMIC DNA]</scope>
    <source>
        <strain evidence="1 2">NL-1719</strain>
    </source>
</reference>
<accession>A0ACD3AG33</accession>
<name>A0ACD3AG33_9AGAR</name>
<dbReference type="Proteomes" id="UP000308600">
    <property type="component" value="Unassembled WGS sequence"/>
</dbReference>
<protein>
    <submittedName>
        <fullName evidence="1">Uncharacterized protein</fullName>
    </submittedName>
</protein>
<sequence length="498" mass="56277">MTREILDTIFSFLVPQYDVLTNTISQGKPHISSGDRATLLSAALTCRTISEAAQTALWNTMDSFAPLIPFLPLVKVDNSYKLSDALVHDGSRALRRLTQIRVFVFSKIEDLMSDFTVQMVFSSVSPVLFPNLSKLIIPNSMAGPLTPEQRMFLHLFLASPIRDIVIGDIHHSETFEAFASVLALRARDSLQSVSCSGSWNQFPRTITTLPSLHTIVLTGQLSDQNSVIADLSQCKSLRRLEICISKEIPRVPNPSYPATFFPSLENLTLSGHMTAVYILFFMKSPSLQTLRFRPRDWPQNFVSMLDCLISFLVDFHYKQRGWRSLAVLEITYKCAPPLAKGFTLDDKAYHNLFKRLSVLPLVSLELWLPVPFPSTVSLNFITSCFPGLHTLYLHQFQIAMAPTLDDLHALARTAPKLRHLGTHIRTEHINPSPRATNHLLDTLCVYDSSVEDPWYVAEQLDHSFPYLQKITTTSLSCKAGWKEVEKVLGVCHRSRRRF</sequence>
<keyword evidence="2" id="KW-1185">Reference proteome</keyword>
<dbReference type="EMBL" id="ML208466">
    <property type="protein sequence ID" value="TFK64656.1"/>
    <property type="molecule type" value="Genomic_DNA"/>
</dbReference>
<organism evidence="1 2">
    <name type="scientific">Pluteus cervinus</name>
    <dbReference type="NCBI Taxonomy" id="181527"/>
    <lineage>
        <taxon>Eukaryota</taxon>
        <taxon>Fungi</taxon>
        <taxon>Dikarya</taxon>
        <taxon>Basidiomycota</taxon>
        <taxon>Agaricomycotina</taxon>
        <taxon>Agaricomycetes</taxon>
        <taxon>Agaricomycetidae</taxon>
        <taxon>Agaricales</taxon>
        <taxon>Pluteineae</taxon>
        <taxon>Pluteaceae</taxon>
        <taxon>Pluteus</taxon>
    </lineage>
</organism>
<evidence type="ECO:0000313" key="1">
    <source>
        <dbReference type="EMBL" id="TFK64656.1"/>
    </source>
</evidence>